<dbReference type="PROSITE" id="PS51375">
    <property type="entry name" value="PPR"/>
    <property type="match status" value="2"/>
</dbReference>
<comment type="caution">
    <text evidence="3">The sequence shown here is derived from an EMBL/GenBank/DDBJ whole genome shotgun (WGS) entry which is preliminary data.</text>
</comment>
<dbReference type="Gene3D" id="1.25.40.10">
    <property type="entry name" value="Tetratricopeptide repeat domain"/>
    <property type="match status" value="2"/>
</dbReference>
<feature type="repeat" description="PPR" evidence="2">
    <location>
        <begin position="9"/>
        <end position="43"/>
    </location>
</feature>
<evidence type="ECO:0000256" key="1">
    <source>
        <dbReference type="ARBA" id="ARBA00022737"/>
    </source>
</evidence>
<reference evidence="3 4" key="1">
    <citation type="submission" date="2020-10" db="EMBL/GenBank/DDBJ databases">
        <title>The Coptis chinensis genome and diversification of protoberbering-type alkaloids.</title>
        <authorList>
            <person name="Wang B."/>
            <person name="Shu S."/>
            <person name="Song C."/>
            <person name="Liu Y."/>
        </authorList>
    </citation>
    <scope>NUCLEOTIDE SEQUENCE [LARGE SCALE GENOMIC DNA]</scope>
    <source>
        <strain evidence="3">HL-2020</strain>
        <tissue evidence="3">Leaf</tissue>
    </source>
</reference>
<dbReference type="EMBL" id="JADFTS010000004">
    <property type="protein sequence ID" value="KAF9610470.1"/>
    <property type="molecule type" value="Genomic_DNA"/>
</dbReference>
<dbReference type="NCBIfam" id="TIGR00756">
    <property type="entry name" value="PPR"/>
    <property type="match status" value="2"/>
</dbReference>
<proteinExistence type="predicted"/>
<dbReference type="InterPro" id="IPR002885">
    <property type="entry name" value="PPR_rpt"/>
</dbReference>
<dbReference type="Proteomes" id="UP000631114">
    <property type="component" value="Unassembled WGS sequence"/>
</dbReference>
<evidence type="ECO:0000313" key="3">
    <source>
        <dbReference type="EMBL" id="KAF9610470.1"/>
    </source>
</evidence>
<evidence type="ECO:0000256" key="2">
    <source>
        <dbReference type="PROSITE-ProRule" id="PRU00708"/>
    </source>
</evidence>
<gene>
    <name evidence="3" type="ORF">IFM89_022434</name>
</gene>
<sequence>MMLNEILGKGLTYNALINGYCNDGKTDVAFQIMDSMASSGCKPETRTYNEVIFGCVRRKRFIKLERDLKPSPVTYHLLICGQCKEGHLDSAFRLMHLMKENRVDILHANRLAM</sequence>
<accession>A0A835I2I8</accession>
<dbReference type="Pfam" id="PF12854">
    <property type="entry name" value="PPR_1"/>
    <property type="match status" value="1"/>
</dbReference>
<dbReference type="Pfam" id="PF13041">
    <property type="entry name" value="PPR_2"/>
    <property type="match status" value="1"/>
</dbReference>
<dbReference type="PANTHER" id="PTHR47942:SF16">
    <property type="entry name" value="PENTATRICOPEPTIDE REPEAT DOMAIN CONTAINING PROTEIN-RELATED"/>
    <property type="match status" value="1"/>
</dbReference>
<protein>
    <recommendedName>
        <fullName evidence="5">Pentatricopeptide repeat-containing protein</fullName>
    </recommendedName>
</protein>
<keyword evidence="1" id="KW-0677">Repeat</keyword>
<evidence type="ECO:0008006" key="5">
    <source>
        <dbReference type="Google" id="ProtNLM"/>
    </source>
</evidence>
<dbReference type="PANTHER" id="PTHR47942">
    <property type="entry name" value="TETRATRICOPEPTIDE REPEAT (TPR)-LIKE SUPERFAMILY PROTEIN-RELATED"/>
    <property type="match status" value="1"/>
</dbReference>
<keyword evidence="4" id="KW-1185">Reference proteome</keyword>
<dbReference type="InterPro" id="IPR051222">
    <property type="entry name" value="PPR/CCM1_RNA-binding"/>
</dbReference>
<dbReference type="OrthoDB" id="185373at2759"/>
<organism evidence="3 4">
    <name type="scientific">Coptis chinensis</name>
    <dbReference type="NCBI Taxonomy" id="261450"/>
    <lineage>
        <taxon>Eukaryota</taxon>
        <taxon>Viridiplantae</taxon>
        <taxon>Streptophyta</taxon>
        <taxon>Embryophyta</taxon>
        <taxon>Tracheophyta</taxon>
        <taxon>Spermatophyta</taxon>
        <taxon>Magnoliopsida</taxon>
        <taxon>Ranunculales</taxon>
        <taxon>Ranunculaceae</taxon>
        <taxon>Coptidoideae</taxon>
        <taxon>Coptis</taxon>
    </lineage>
</organism>
<name>A0A835I2I8_9MAGN</name>
<evidence type="ECO:0000313" key="4">
    <source>
        <dbReference type="Proteomes" id="UP000631114"/>
    </source>
</evidence>
<dbReference type="InterPro" id="IPR011990">
    <property type="entry name" value="TPR-like_helical_dom_sf"/>
</dbReference>
<dbReference type="AlphaFoldDB" id="A0A835I2I8"/>
<feature type="repeat" description="PPR" evidence="2">
    <location>
        <begin position="71"/>
        <end position="105"/>
    </location>
</feature>